<keyword evidence="2" id="KW-1185">Reference proteome</keyword>
<name>A0ACC6NYZ2_9BURK</name>
<dbReference type="Proteomes" id="UP001364695">
    <property type="component" value="Unassembled WGS sequence"/>
</dbReference>
<proteinExistence type="predicted"/>
<organism evidence="1 2">
    <name type="scientific">Amphibiibacter pelophylacis</name>
    <dbReference type="NCBI Taxonomy" id="1799477"/>
    <lineage>
        <taxon>Bacteria</taxon>
        <taxon>Pseudomonadati</taxon>
        <taxon>Pseudomonadota</taxon>
        <taxon>Betaproteobacteria</taxon>
        <taxon>Burkholderiales</taxon>
        <taxon>Sphaerotilaceae</taxon>
        <taxon>Amphibiibacter</taxon>
    </lineage>
</organism>
<protein>
    <submittedName>
        <fullName evidence="1">Uncharacterized protein</fullName>
    </submittedName>
</protein>
<accession>A0ACC6NYZ2</accession>
<sequence>MTRARRFGLHISLSNGFPARLVHIAPQHHLAAIAVLRGVGADAGTFVHIDAAGLAHLARALPAAAHIHGASARGAIGFDLAACFQGNMIGFKNNLAAFVHQAAGVQRTGVDHAVALQRDAACRSHDLAFVDDCAAICPVRAASERVFARHESVGIRCARRGHNAADIHTRGRRKVNARRVAQVDLSVGFNLAVNLAGINTLHAVQGDRAGAGLLEVDRRIATDIKALPVDHGALAGLGYGHGRALLRDAGLACGDLAARGQLRGRGGRQTLRKTGGGRQQAAEDQAAQIQRAAGAGFPPTASAFLNRNPALGGFIPDGAVGFIHQWFGTGVRGPVPYFLESRIKNTRHPPEMPGTRISFDPAIPSGRRVGRLNGHEAPD</sequence>
<evidence type="ECO:0000313" key="1">
    <source>
        <dbReference type="EMBL" id="MEJ7137182.1"/>
    </source>
</evidence>
<dbReference type="EMBL" id="JAWDIE010000002">
    <property type="protein sequence ID" value="MEJ7137182.1"/>
    <property type="molecule type" value="Genomic_DNA"/>
</dbReference>
<evidence type="ECO:0000313" key="2">
    <source>
        <dbReference type="Proteomes" id="UP001364695"/>
    </source>
</evidence>
<reference evidence="1" key="1">
    <citation type="submission" date="2023-10" db="EMBL/GenBank/DDBJ databases">
        <title>Amphibacter perezi, gen. nov., sp. nov. a novel taxa of the family Comamonadaceae, class Betaproteobacteria isolated from the skin microbiota of Pelophylax perezi from different populations.</title>
        <authorList>
            <person name="Costa S."/>
            <person name="Proenca D.N."/>
            <person name="Lopes I."/>
            <person name="Morais P.V."/>
        </authorList>
    </citation>
    <scope>NUCLEOTIDE SEQUENCE</scope>
    <source>
        <strain evidence="1">SL12-8</strain>
    </source>
</reference>
<gene>
    <name evidence="1" type="ORF">RV045_01900</name>
</gene>
<comment type="caution">
    <text evidence="1">The sequence shown here is derived from an EMBL/GenBank/DDBJ whole genome shotgun (WGS) entry which is preliminary data.</text>
</comment>